<proteinExistence type="predicted"/>
<protein>
    <submittedName>
        <fullName evidence="1">Uncharacterized protein</fullName>
    </submittedName>
</protein>
<keyword evidence="2" id="KW-1185">Reference proteome</keyword>
<gene>
    <name evidence="1" type="ORF">Cni_G19760</name>
</gene>
<dbReference type="Proteomes" id="UP001327560">
    <property type="component" value="Chromosome 6"/>
</dbReference>
<evidence type="ECO:0000313" key="1">
    <source>
        <dbReference type="EMBL" id="WOL10999.1"/>
    </source>
</evidence>
<dbReference type="AlphaFoldDB" id="A0AAQ3KMN8"/>
<sequence>MESPTRSTSHVIGCIASPSWFPPQRGHSRFQLLPRDGGLERSRSWRSILKRLLKESRSMYSCAHSKPPLSFGYDADSYSKNFDDGRWNLERDRIASLVFPS</sequence>
<reference evidence="1 2" key="1">
    <citation type="submission" date="2023-10" db="EMBL/GenBank/DDBJ databases">
        <title>Chromosome-scale genome assembly provides insights into flower coloration mechanisms of Canna indica.</title>
        <authorList>
            <person name="Li C."/>
        </authorList>
    </citation>
    <scope>NUCLEOTIDE SEQUENCE [LARGE SCALE GENOMIC DNA]</scope>
    <source>
        <tissue evidence="1">Flower</tissue>
    </source>
</reference>
<dbReference type="EMBL" id="CP136895">
    <property type="protein sequence ID" value="WOL10999.1"/>
    <property type="molecule type" value="Genomic_DNA"/>
</dbReference>
<name>A0AAQ3KMN8_9LILI</name>
<evidence type="ECO:0000313" key="2">
    <source>
        <dbReference type="Proteomes" id="UP001327560"/>
    </source>
</evidence>
<accession>A0AAQ3KMN8</accession>
<organism evidence="1 2">
    <name type="scientific">Canna indica</name>
    <name type="common">Indian-shot</name>
    <dbReference type="NCBI Taxonomy" id="4628"/>
    <lineage>
        <taxon>Eukaryota</taxon>
        <taxon>Viridiplantae</taxon>
        <taxon>Streptophyta</taxon>
        <taxon>Embryophyta</taxon>
        <taxon>Tracheophyta</taxon>
        <taxon>Spermatophyta</taxon>
        <taxon>Magnoliopsida</taxon>
        <taxon>Liliopsida</taxon>
        <taxon>Zingiberales</taxon>
        <taxon>Cannaceae</taxon>
        <taxon>Canna</taxon>
    </lineage>
</organism>